<keyword evidence="2" id="KW-1185">Reference proteome</keyword>
<dbReference type="RefSeq" id="WP_139915019.1">
    <property type="nucleotide sequence ID" value="NZ_CBCSLE010000003.1"/>
</dbReference>
<sequence length="176" mass="19145">MRLPERLTGLSADDQGAFARRNAEKASLEELLDALGLEPLGEWALLHIVHELVQRGREILEPIEARLVARPARKAAYGLCEALIELFQETPEAQPEIIRALIRAGEEAVRAGASTSEAKTLIVHLADCARLSGRTLPEARPLALAFLDRARGESEPYRFDVSEAAFLAGDEPGGTV</sequence>
<dbReference type="AlphaFoldDB" id="A0A7X5BS27"/>
<proteinExistence type="predicted"/>
<accession>A0A7X5BS27</accession>
<organism evidence="1 2">
    <name type="scientific">Corallococcus exiguus</name>
    <dbReference type="NCBI Taxonomy" id="83462"/>
    <lineage>
        <taxon>Bacteria</taxon>
        <taxon>Pseudomonadati</taxon>
        <taxon>Myxococcota</taxon>
        <taxon>Myxococcia</taxon>
        <taxon>Myxococcales</taxon>
        <taxon>Cystobacterineae</taxon>
        <taxon>Myxococcaceae</taxon>
        <taxon>Corallococcus</taxon>
    </lineage>
</organism>
<protein>
    <submittedName>
        <fullName evidence="1">Uncharacterized protein</fullName>
    </submittedName>
</protein>
<dbReference type="Proteomes" id="UP000537825">
    <property type="component" value="Unassembled WGS sequence"/>
</dbReference>
<name>A0A7X5BS27_9BACT</name>
<comment type="caution">
    <text evidence="1">The sequence shown here is derived from an EMBL/GenBank/DDBJ whole genome shotgun (WGS) entry which is preliminary data.</text>
</comment>
<evidence type="ECO:0000313" key="1">
    <source>
        <dbReference type="EMBL" id="NBC43876.1"/>
    </source>
</evidence>
<dbReference type="EMBL" id="JAAAPK010000009">
    <property type="protein sequence ID" value="NBC43876.1"/>
    <property type="molecule type" value="Genomic_DNA"/>
</dbReference>
<evidence type="ECO:0000313" key="2">
    <source>
        <dbReference type="Proteomes" id="UP000537825"/>
    </source>
</evidence>
<gene>
    <name evidence="1" type="ORF">GTZ93_29125</name>
</gene>
<reference evidence="1 2" key="1">
    <citation type="submission" date="2020-01" db="EMBL/GenBank/DDBJ databases">
        <title>The draft genome sequence of Corallococcus exiguus DSM 14696.</title>
        <authorList>
            <person name="Zhang X."/>
            <person name="Zhu H."/>
        </authorList>
    </citation>
    <scope>NUCLEOTIDE SEQUENCE [LARGE SCALE GENOMIC DNA]</scope>
    <source>
        <strain evidence="1 2">DSM 14696</strain>
    </source>
</reference>